<keyword evidence="1" id="KW-0732">Signal</keyword>
<reference evidence="2 3" key="1">
    <citation type="submission" date="2019-05" db="EMBL/GenBank/DDBJ databases">
        <title>Another draft genome of Portunus trituberculatus and its Hox gene families provides insights of decapod evolution.</title>
        <authorList>
            <person name="Jeong J.-H."/>
            <person name="Song I."/>
            <person name="Kim S."/>
            <person name="Choi T."/>
            <person name="Kim D."/>
            <person name="Ryu S."/>
            <person name="Kim W."/>
        </authorList>
    </citation>
    <scope>NUCLEOTIDE SEQUENCE [LARGE SCALE GENOMIC DNA]</scope>
    <source>
        <tissue evidence="2">Muscle</tissue>
    </source>
</reference>
<feature type="chain" id="PRO_5022816233" description="Secreted protein" evidence="1">
    <location>
        <begin position="19"/>
        <end position="75"/>
    </location>
</feature>
<organism evidence="2 3">
    <name type="scientific">Portunus trituberculatus</name>
    <name type="common">Swimming crab</name>
    <name type="synonym">Neptunus trituberculatus</name>
    <dbReference type="NCBI Taxonomy" id="210409"/>
    <lineage>
        <taxon>Eukaryota</taxon>
        <taxon>Metazoa</taxon>
        <taxon>Ecdysozoa</taxon>
        <taxon>Arthropoda</taxon>
        <taxon>Crustacea</taxon>
        <taxon>Multicrustacea</taxon>
        <taxon>Malacostraca</taxon>
        <taxon>Eumalacostraca</taxon>
        <taxon>Eucarida</taxon>
        <taxon>Decapoda</taxon>
        <taxon>Pleocyemata</taxon>
        <taxon>Brachyura</taxon>
        <taxon>Eubrachyura</taxon>
        <taxon>Portunoidea</taxon>
        <taxon>Portunidae</taxon>
        <taxon>Portuninae</taxon>
        <taxon>Portunus</taxon>
    </lineage>
</organism>
<protein>
    <recommendedName>
        <fullName evidence="4">Secreted protein</fullName>
    </recommendedName>
</protein>
<dbReference type="AlphaFoldDB" id="A0A5B7K7X5"/>
<sequence length="75" mass="8356">MPPLWLLTFIFVVSPVGVMLPLSLPPSAFNAPFLPSLCLSPLPSPHPKPRERQRGVTTVVSYANYLRRQKEQLAS</sequence>
<evidence type="ECO:0000313" key="2">
    <source>
        <dbReference type="EMBL" id="MPD03190.1"/>
    </source>
</evidence>
<name>A0A5B7K7X5_PORTR</name>
<dbReference type="EMBL" id="VSRR010135082">
    <property type="protein sequence ID" value="MPD03190.1"/>
    <property type="molecule type" value="Genomic_DNA"/>
</dbReference>
<evidence type="ECO:0000256" key="1">
    <source>
        <dbReference type="SAM" id="SignalP"/>
    </source>
</evidence>
<feature type="signal peptide" evidence="1">
    <location>
        <begin position="1"/>
        <end position="18"/>
    </location>
</feature>
<proteinExistence type="predicted"/>
<keyword evidence="3" id="KW-1185">Reference proteome</keyword>
<evidence type="ECO:0000313" key="3">
    <source>
        <dbReference type="Proteomes" id="UP000324222"/>
    </source>
</evidence>
<evidence type="ECO:0008006" key="4">
    <source>
        <dbReference type="Google" id="ProtNLM"/>
    </source>
</evidence>
<accession>A0A5B7K7X5</accession>
<dbReference type="Proteomes" id="UP000324222">
    <property type="component" value="Unassembled WGS sequence"/>
</dbReference>
<comment type="caution">
    <text evidence="2">The sequence shown here is derived from an EMBL/GenBank/DDBJ whole genome shotgun (WGS) entry which is preliminary data.</text>
</comment>
<gene>
    <name evidence="2" type="ORF">E2C01_098815</name>
</gene>